<comment type="similarity">
    <text evidence="2 9">Belongs to the sulfotransferase 2 family.</text>
</comment>
<keyword evidence="4" id="KW-0812">Transmembrane</keyword>
<name>A0AAE1QM19_9EUCA</name>
<dbReference type="InterPro" id="IPR018011">
    <property type="entry name" value="Carb_sulfotrans_8-10"/>
</dbReference>
<keyword evidence="8 9" id="KW-0325">Glycoprotein</keyword>
<feature type="region of interest" description="Disordered" evidence="10">
    <location>
        <begin position="269"/>
        <end position="295"/>
    </location>
</feature>
<proteinExistence type="inferred from homology"/>
<dbReference type="PANTHER" id="PTHR12137">
    <property type="entry name" value="CARBOHYDRATE SULFOTRANSFERASE"/>
    <property type="match status" value="1"/>
</dbReference>
<comment type="subcellular location">
    <subcellularLocation>
        <location evidence="1 9">Golgi apparatus membrane</location>
        <topology evidence="1 9">Single-pass type II membrane protein</topology>
    </subcellularLocation>
</comment>
<keyword evidence="5" id="KW-1133">Transmembrane helix</keyword>
<evidence type="ECO:0000256" key="7">
    <source>
        <dbReference type="ARBA" id="ARBA00023136"/>
    </source>
</evidence>
<accession>A0AAE1QM19</accession>
<keyword evidence="9" id="KW-0735">Signal-anchor</keyword>
<evidence type="ECO:0000256" key="10">
    <source>
        <dbReference type="SAM" id="MobiDB-lite"/>
    </source>
</evidence>
<sequence length="901" mass="101917">MYRLLTMVRFRRGSGWRAVRVGGVVLVLLCVWVALSPTTQQHSHTNTRSADDGSMMDDDDVVVGDDDVGIPAPMTLSESGVDAAIYLSRPHPLHEPAPQVKEAWNGSVKGEGEGSHINPLDNLPSIGTGPKLHRNQPFFNKNNNNKRIIVPEDYGEYGLPFEVDEETVEGKGIDDEDNVALEEKEEYKDNNDGVVYSDDKKHDDQNNNNNIDGNVKAQMKEDEEKEDDDDDDDNDDDNAALEEDEYKYDEERVDGDDKIMMNAMNNNNNNAAIEKGQKYHEDQKADDVKKDDDGDNVAVEEVDNLEDRKKMEDDALMLEDVGGVAMRTGRKIKTKGKQMTIIHKEGQDEEGAGETKKDKAAEKEGVVNPRERIKENVIGMVDGEGLDIHHREVQEEEGVGGVVGVKDREHQKKKSLKFILDAEEEEKQRGIKVSKRGSEAARKLNQIQDVMSGKEGHKAKVVKKKISGNVDPNFVRNVNTVVKESDVHRNVHPITRKVNKINSEVGLSGKFGKLFGVVGGVGERERVRERGKVEGIGERERGRVEGIGERERGRVEGIGERERGRVEGIGERGVNGVGERGGHHTVMDDTEATTRVMAARMSRVKEVCGKYGLGPNATPGTKQTFKYPPTPTYEVFYIDRVDGLAWCPIYKAASTSWLYTFLALGGISESYVHNTHGQVSDVARAVWPPLEYHEAEQAMDSCLKFIIVRHPFERLVSAFRDKLENTNVGKEHGVDHYHRKYGRKIVARYRKGGENAAPPANRYSQDMDDRTIPRPKGIEPTFPEFVRYLIDIDLLQYSDDHWMPYYLHCTPCLIDYDIIAKFETLDRDQDYVMHRAGLQGRVKPFWKHLTKGRKTADTVKKYFATITKSELIKLYGKYRLDFELFDYSIDEYLDYVRNEET</sequence>
<organism evidence="11 12">
    <name type="scientific">Petrolisthes manimaculis</name>
    <dbReference type="NCBI Taxonomy" id="1843537"/>
    <lineage>
        <taxon>Eukaryota</taxon>
        <taxon>Metazoa</taxon>
        <taxon>Ecdysozoa</taxon>
        <taxon>Arthropoda</taxon>
        <taxon>Crustacea</taxon>
        <taxon>Multicrustacea</taxon>
        <taxon>Malacostraca</taxon>
        <taxon>Eumalacostraca</taxon>
        <taxon>Eucarida</taxon>
        <taxon>Decapoda</taxon>
        <taxon>Pleocyemata</taxon>
        <taxon>Anomura</taxon>
        <taxon>Galatheoidea</taxon>
        <taxon>Porcellanidae</taxon>
        <taxon>Petrolisthes</taxon>
    </lineage>
</organism>
<reference evidence="11" key="1">
    <citation type="submission" date="2023-11" db="EMBL/GenBank/DDBJ databases">
        <title>Genome assemblies of two species of porcelain crab, Petrolisthes cinctipes and Petrolisthes manimaculis (Anomura: Porcellanidae).</title>
        <authorList>
            <person name="Angst P."/>
        </authorList>
    </citation>
    <scope>NUCLEOTIDE SEQUENCE</scope>
    <source>
        <strain evidence="11">PB745_02</strain>
        <tissue evidence="11">Gill</tissue>
    </source>
</reference>
<feature type="compositionally biased region" description="Basic and acidic residues" evidence="10">
    <location>
        <begin position="353"/>
        <end position="364"/>
    </location>
</feature>
<dbReference type="EMBL" id="JAWZYT010000046">
    <property type="protein sequence ID" value="KAK4328973.1"/>
    <property type="molecule type" value="Genomic_DNA"/>
</dbReference>
<feature type="compositionally biased region" description="Acidic residues" evidence="10">
    <location>
        <begin position="221"/>
        <end position="253"/>
    </location>
</feature>
<feature type="region of interest" description="Disordered" evidence="10">
    <location>
        <begin position="163"/>
        <end position="253"/>
    </location>
</feature>
<dbReference type="GO" id="GO:0016051">
    <property type="term" value="P:carbohydrate biosynthetic process"/>
    <property type="evidence" value="ECO:0007669"/>
    <property type="project" value="InterPro"/>
</dbReference>
<dbReference type="PANTHER" id="PTHR12137:SF63">
    <property type="entry name" value="CARBOHYDRATE SULFOTRANSFERASE"/>
    <property type="match status" value="1"/>
</dbReference>
<evidence type="ECO:0000313" key="11">
    <source>
        <dbReference type="EMBL" id="KAK4328973.1"/>
    </source>
</evidence>
<evidence type="ECO:0000256" key="9">
    <source>
        <dbReference type="RuleBase" id="RU364020"/>
    </source>
</evidence>
<feature type="region of interest" description="Disordered" evidence="10">
    <location>
        <begin position="332"/>
        <end position="364"/>
    </location>
</feature>
<keyword evidence="9" id="KW-0119">Carbohydrate metabolism</keyword>
<feature type="compositionally biased region" description="Basic and acidic residues" evidence="10">
    <location>
        <begin position="275"/>
        <end position="292"/>
    </location>
</feature>
<evidence type="ECO:0000256" key="2">
    <source>
        <dbReference type="ARBA" id="ARBA00006339"/>
    </source>
</evidence>
<dbReference type="InterPro" id="IPR005331">
    <property type="entry name" value="Sulfotransferase"/>
</dbReference>
<evidence type="ECO:0000256" key="8">
    <source>
        <dbReference type="ARBA" id="ARBA00023180"/>
    </source>
</evidence>
<dbReference type="GO" id="GO:0000139">
    <property type="term" value="C:Golgi membrane"/>
    <property type="evidence" value="ECO:0007669"/>
    <property type="project" value="UniProtKB-SubCell"/>
</dbReference>
<evidence type="ECO:0000256" key="5">
    <source>
        <dbReference type="ARBA" id="ARBA00022989"/>
    </source>
</evidence>
<protein>
    <recommendedName>
        <fullName evidence="9">Carbohydrate sulfotransferase</fullName>
        <ecNumber evidence="9">2.8.2.-</ecNumber>
    </recommendedName>
</protein>
<dbReference type="Pfam" id="PF03567">
    <property type="entry name" value="Sulfotransfer_2"/>
    <property type="match status" value="1"/>
</dbReference>
<evidence type="ECO:0000256" key="1">
    <source>
        <dbReference type="ARBA" id="ARBA00004323"/>
    </source>
</evidence>
<evidence type="ECO:0000256" key="3">
    <source>
        <dbReference type="ARBA" id="ARBA00022679"/>
    </source>
</evidence>
<keyword evidence="7" id="KW-0472">Membrane</keyword>
<dbReference type="GO" id="GO:0008146">
    <property type="term" value="F:sulfotransferase activity"/>
    <property type="evidence" value="ECO:0007669"/>
    <property type="project" value="InterPro"/>
</dbReference>
<keyword evidence="6 9" id="KW-0333">Golgi apparatus</keyword>
<dbReference type="EC" id="2.8.2.-" evidence="9"/>
<keyword evidence="12" id="KW-1185">Reference proteome</keyword>
<dbReference type="AlphaFoldDB" id="A0AAE1QM19"/>
<dbReference type="Proteomes" id="UP001292094">
    <property type="component" value="Unassembled WGS sequence"/>
</dbReference>
<comment type="caution">
    <text evidence="11">The sequence shown here is derived from an EMBL/GenBank/DDBJ whole genome shotgun (WGS) entry which is preliminary data.</text>
</comment>
<keyword evidence="3 9" id="KW-0808">Transferase</keyword>
<feature type="compositionally biased region" description="Basic and acidic residues" evidence="10">
    <location>
        <begin position="181"/>
        <end position="205"/>
    </location>
</feature>
<evidence type="ECO:0000256" key="6">
    <source>
        <dbReference type="ARBA" id="ARBA00023034"/>
    </source>
</evidence>
<evidence type="ECO:0000313" key="12">
    <source>
        <dbReference type="Proteomes" id="UP001292094"/>
    </source>
</evidence>
<feature type="compositionally biased region" description="Low complexity" evidence="10">
    <location>
        <begin position="206"/>
        <end position="216"/>
    </location>
</feature>
<evidence type="ECO:0000256" key="4">
    <source>
        <dbReference type="ARBA" id="ARBA00022692"/>
    </source>
</evidence>
<gene>
    <name evidence="11" type="ORF">Pmani_000642</name>
</gene>